<dbReference type="EMBL" id="JAHOPC010000015">
    <property type="protein sequence ID" value="MBU8868571.1"/>
    <property type="molecule type" value="Genomic_DNA"/>
</dbReference>
<sequence length="174" mass="18409">MRQHLALTVALAAALCLSACAGNTGTEPATDPTPTVNTGQESNHAGAGHDDGADEHYGIPEVTWDAAAEKSVKDTAAKVMGLFARPEVPEATWFADLAPHLAPEYAEDAKYIDPARVPIRKTTDGPAISRDAGNPMTVTATFATDAGRWRVLLHRSGQQQPWLVTAISPQEPTS</sequence>
<feature type="chain" id="PRO_5047527316" description="Lipoprotein" evidence="2">
    <location>
        <begin position="22"/>
        <end position="174"/>
    </location>
</feature>
<keyword evidence="2" id="KW-0732">Signal</keyword>
<evidence type="ECO:0000256" key="1">
    <source>
        <dbReference type="SAM" id="MobiDB-lite"/>
    </source>
</evidence>
<name>A0ABS6IA22_9MICC</name>
<dbReference type="Proteomes" id="UP000824166">
    <property type="component" value="Unassembled WGS sequence"/>
</dbReference>
<accession>A0ABS6IA22</accession>
<protein>
    <recommendedName>
        <fullName evidence="5">Lipoprotein</fullName>
    </recommendedName>
</protein>
<comment type="caution">
    <text evidence="3">The sequence shown here is derived from an EMBL/GenBank/DDBJ whole genome shotgun (WGS) entry which is preliminary data.</text>
</comment>
<evidence type="ECO:0000313" key="3">
    <source>
        <dbReference type="EMBL" id="MBU8868571.1"/>
    </source>
</evidence>
<gene>
    <name evidence="3" type="ORF">KSW38_19955</name>
</gene>
<evidence type="ECO:0000313" key="4">
    <source>
        <dbReference type="Proteomes" id="UP000824166"/>
    </source>
</evidence>
<feature type="signal peptide" evidence="2">
    <location>
        <begin position="1"/>
        <end position="21"/>
    </location>
</feature>
<reference evidence="3 4" key="1">
    <citation type="submission" date="2021-06" db="EMBL/GenBank/DDBJ databases">
        <authorList>
            <person name="Jeong J.W."/>
        </authorList>
    </citation>
    <scope>NUCLEOTIDE SEQUENCE [LARGE SCALE GENOMIC DNA]</scope>
    <source>
        <strain evidence="3 4">MMS21-TAE1-1</strain>
    </source>
</reference>
<feature type="compositionally biased region" description="Polar residues" evidence="1">
    <location>
        <begin position="26"/>
        <end position="43"/>
    </location>
</feature>
<feature type="compositionally biased region" description="Basic and acidic residues" evidence="1">
    <location>
        <begin position="47"/>
        <end position="57"/>
    </location>
</feature>
<proteinExistence type="predicted"/>
<keyword evidence="4" id="KW-1185">Reference proteome</keyword>
<feature type="region of interest" description="Disordered" evidence="1">
    <location>
        <begin position="26"/>
        <end position="57"/>
    </location>
</feature>
<evidence type="ECO:0000256" key="2">
    <source>
        <dbReference type="SAM" id="SignalP"/>
    </source>
</evidence>
<organism evidence="3 4">
    <name type="scientific">Paenarthrobacter aromaticivorans</name>
    <dbReference type="NCBI Taxonomy" id="2849150"/>
    <lineage>
        <taxon>Bacteria</taxon>
        <taxon>Bacillati</taxon>
        <taxon>Actinomycetota</taxon>
        <taxon>Actinomycetes</taxon>
        <taxon>Micrococcales</taxon>
        <taxon>Micrococcaceae</taxon>
        <taxon>Paenarthrobacter</taxon>
    </lineage>
</organism>
<evidence type="ECO:0008006" key="5">
    <source>
        <dbReference type="Google" id="ProtNLM"/>
    </source>
</evidence>
<dbReference type="RefSeq" id="WP_216926691.1">
    <property type="nucleotide sequence ID" value="NZ_JAHOPC010000015.1"/>
</dbReference>